<reference evidence="3 4" key="1">
    <citation type="submission" date="2014-09" db="EMBL/GenBank/DDBJ databases">
        <authorList>
            <person name="Ellenberger Sabrina"/>
        </authorList>
    </citation>
    <scope>NUCLEOTIDE SEQUENCE [LARGE SCALE GENOMIC DNA]</scope>
    <source>
        <strain evidence="3 4">CBS 412.66</strain>
    </source>
</reference>
<evidence type="ECO:0000259" key="2">
    <source>
        <dbReference type="PROSITE" id="PS50157"/>
    </source>
</evidence>
<dbReference type="GO" id="GO:0008270">
    <property type="term" value="F:zinc ion binding"/>
    <property type="evidence" value="ECO:0007669"/>
    <property type="project" value="UniProtKB-KW"/>
</dbReference>
<keyword evidence="1" id="KW-0863">Zinc-finger</keyword>
<dbReference type="Proteomes" id="UP000054107">
    <property type="component" value="Unassembled WGS sequence"/>
</dbReference>
<dbReference type="InterPro" id="IPR013087">
    <property type="entry name" value="Znf_C2H2_type"/>
</dbReference>
<dbReference type="AlphaFoldDB" id="A0A0B7MZN0"/>
<dbReference type="SUPFAM" id="SSF57667">
    <property type="entry name" value="beta-beta-alpha zinc fingers"/>
    <property type="match status" value="1"/>
</dbReference>
<name>A0A0B7MZN0_9FUNG</name>
<evidence type="ECO:0000313" key="4">
    <source>
        <dbReference type="Proteomes" id="UP000054107"/>
    </source>
</evidence>
<dbReference type="SMART" id="SM00451">
    <property type="entry name" value="ZnF_U1"/>
    <property type="match status" value="3"/>
</dbReference>
<keyword evidence="4" id="KW-1185">Reference proteome</keyword>
<dbReference type="InterPro" id="IPR036236">
    <property type="entry name" value="Znf_C2H2_sf"/>
</dbReference>
<evidence type="ECO:0000256" key="1">
    <source>
        <dbReference type="PROSITE-ProRule" id="PRU00042"/>
    </source>
</evidence>
<dbReference type="OrthoDB" id="2286506at2759"/>
<organism evidence="3 4">
    <name type="scientific">Parasitella parasitica</name>
    <dbReference type="NCBI Taxonomy" id="35722"/>
    <lineage>
        <taxon>Eukaryota</taxon>
        <taxon>Fungi</taxon>
        <taxon>Fungi incertae sedis</taxon>
        <taxon>Mucoromycota</taxon>
        <taxon>Mucoromycotina</taxon>
        <taxon>Mucoromycetes</taxon>
        <taxon>Mucorales</taxon>
        <taxon>Mucorineae</taxon>
        <taxon>Mucoraceae</taxon>
        <taxon>Parasitella</taxon>
    </lineage>
</organism>
<dbReference type="Pfam" id="PF12874">
    <property type="entry name" value="zf-met"/>
    <property type="match status" value="2"/>
</dbReference>
<keyword evidence="1" id="KW-0479">Metal-binding</keyword>
<dbReference type="GO" id="GO:0003676">
    <property type="term" value="F:nucleic acid binding"/>
    <property type="evidence" value="ECO:0007669"/>
    <property type="project" value="InterPro"/>
</dbReference>
<dbReference type="PROSITE" id="PS50157">
    <property type="entry name" value="ZINC_FINGER_C2H2_2"/>
    <property type="match status" value="1"/>
</dbReference>
<keyword evidence="1" id="KW-0862">Zinc</keyword>
<accession>A0A0B7MZN0</accession>
<dbReference type="SMART" id="SM00355">
    <property type="entry name" value="ZnF_C2H2"/>
    <property type="match status" value="3"/>
</dbReference>
<protein>
    <recommendedName>
        <fullName evidence="2">C2H2-type domain-containing protein</fullName>
    </recommendedName>
</protein>
<feature type="domain" description="C2H2-type" evidence="2">
    <location>
        <begin position="24"/>
        <end position="52"/>
    </location>
</feature>
<dbReference type="EMBL" id="LN724412">
    <property type="protein sequence ID" value="CEP10602.1"/>
    <property type="molecule type" value="Genomic_DNA"/>
</dbReference>
<gene>
    <name evidence="3" type="primary">PARPA_04318.1 scaffold 12477</name>
</gene>
<evidence type="ECO:0000313" key="3">
    <source>
        <dbReference type="EMBL" id="CEP10602.1"/>
    </source>
</evidence>
<proteinExistence type="predicted"/>
<dbReference type="InterPro" id="IPR003604">
    <property type="entry name" value="Matrin/U1-like-C_Znf_C2H2"/>
</dbReference>
<dbReference type="PROSITE" id="PS00028">
    <property type="entry name" value="ZINC_FINGER_C2H2_1"/>
    <property type="match status" value="1"/>
</dbReference>
<sequence>MEDQPASNDNKQLVKPRIIPARIFHCSVCNTTFKSQVEYKQHIAQLHKSKLRGLPSKEDLRQADSSVIPNDASKTCNYATGKKLMNPAKITDHSGLADAENRLYKTRFKHSFLFERNVDNGNPKKELFSRIHGQTKNEQDNSTMTIDYYTTTTIGKTPARRSNEEIQKEEGHYCDANKSTCQSIKSNQHIISSQYHYKKRKINTTTDIGDIEYDQQKIKTLFESPQEPHLEASIESINTKAKSNPHPIINDPNYYCRACHASHSTKDAYQDHLQQEHRMQTSSYRVASNHFFNRNRRKTPTVIHSSKLYKMTPIHINFGTKSSPSEQERISNVSIQTDLDDPNYYCKSCHITKSSKRSYLIHLSMMHKMASKKYDKTSIAK</sequence>